<dbReference type="InterPro" id="IPR007312">
    <property type="entry name" value="Phosphoesterase"/>
</dbReference>
<name>A0ABW9BGV6_9BURK</name>
<keyword evidence="4" id="KW-1185">Reference proteome</keyword>
<sequence>MTTRPTNPPDLARRKILAALASSVALSACGGGGGGGGSGGSGGSTNPVIGAIPPDRANLPRPPLPDPSTSGIDHIVLVTMENRSFDHLLGWVPNAESAQAGRTFTDAFGTARGSFALTANAAYGFQGCAYADPNHAYEAGRVHLANGAMNGFLLTPGTSLTPGDLLPIGYFQAADLQFYQGAVAQYTVCDYYMSGILADTYPNRVYLHSGETDRLSDTLDISSLPTIWDRLDAKNISSTYYFHDVPFTALYGTRYVGRSKLFADFLTDAAAGTLPSFCMVDPSFGGEAQGTSNDDHPHADVRNGQVLLGQIYDALRTGPNWSKTLVIIVYDEWGGFMEHVAPPVRTVSAAESALGNDGRLGFRVPCVLLGPRVRANSVSRYPFDPSSIHQLLAWRFGLDPLGARGSDPATVNLAYALDLADAPRTDAPAIAVTQGVFGAECSASAATGASGATGIGQLDKSQVTAQSAVPNTAVSAVGGRFAELRTQADALGFPRPQ</sequence>
<organism evidence="3 4">
    <name type="scientific">Paraburkholderia phytofirmans</name>
    <dbReference type="NCBI Taxonomy" id="261302"/>
    <lineage>
        <taxon>Bacteria</taxon>
        <taxon>Pseudomonadati</taxon>
        <taxon>Pseudomonadota</taxon>
        <taxon>Betaproteobacteria</taxon>
        <taxon>Burkholderiales</taxon>
        <taxon>Burkholderiaceae</taxon>
        <taxon>Paraburkholderia</taxon>
    </lineage>
</organism>
<dbReference type="EMBL" id="JAQQDR010000004">
    <property type="protein sequence ID" value="MFM0238808.1"/>
    <property type="molecule type" value="Genomic_DNA"/>
</dbReference>
<dbReference type="Pfam" id="PF04185">
    <property type="entry name" value="Phosphoesterase"/>
    <property type="match status" value="1"/>
</dbReference>
<dbReference type="RefSeq" id="WP_012427803.1">
    <property type="nucleotide sequence ID" value="NZ_JAQQCK010000002.1"/>
</dbReference>
<comment type="caution">
    <text evidence="3">The sequence shown here is derived from an EMBL/GenBank/DDBJ whole genome shotgun (WGS) entry which is preliminary data.</text>
</comment>
<accession>A0ABW9BGV6</accession>
<dbReference type="Gene3D" id="3.40.720.10">
    <property type="entry name" value="Alkaline Phosphatase, subunit A"/>
    <property type="match status" value="2"/>
</dbReference>
<keyword evidence="1" id="KW-0378">Hydrolase</keyword>
<dbReference type="Proteomes" id="UP001629274">
    <property type="component" value="Unassembled WGS sequence"/>
</dbReference>
<dbReference type="PANTHER" id="PTHR31956">
    <property type="entry name" value="NON-SPECIFIC PHOSPHOLIPASE C4-RELATED"/>
    <property type="match status" value="1"/>
</dbReference>
<protein>
    <submittedName>
        <fullName evidence="3">Alkaline phosphatase family protein</fullName>
    </submittedName>
</protein>
<dbReference type="PROSITE" id="PS51257">
    <property type="entry name" value="PROKAR_LIPOPROTEIN"/>
    <property type="match status" value="1"/>
</dbReference>
<evidence type="ECO:0000256" key="1">
    <source>
        <dbReference type="ARBA" id="ARBA00022801"/>
    </source>
</evidence>
<feature type="region of interest" description="Disordered" evidence="2">
    <location>
        <begin position="33"/>
        <end position="68"/>
    </location>
</feature>
<evidence type="ECO:0000256" key="2">
    <source>
        <dbReference type="SAM" id="MobiDB-lite"/>
    </source>
</evidence>
<feature type="compositionally biased region" description="Gly residues" evidence="2">
    <location>
        <begin position="33"/>
        <end position="43"/>
    </location>
</feature>
<dbReference type="InterPro" id="IPR017850">
    <property type="entry name" value="Alkaline_phosphatase_core_sf"/>
</dbReference>
<proteinExistence type="predicted"/>
<evidence type="ECO:0000313" key="3">
    <source>
        <dbReference type="EMBL" id="MFM0238808.1"/>
    </source>
</evidence>
<dbReference type="PANTHER" id="PTHR31956:SF1">
    <property type="entry name" value="NON-SPECIFIC PHOSPHOLIPASE C1"/>
    <property type="match status" value="1"/>
</dbReference>
<reference evidence="3 4" key="1">
    <citation type="journal article" date="2024" name="Chem. Sci.">
        <title>Discovery of megapolipeptins by genome mining of a Burkholderiales bacteria collection.</title>
        <authorList>
            <person name="Paulo B.S."/>
            <person name="Recchia M.J.J."/>
            <person name="Lee S."/>
            <person name="Fergusson C.H."/>
            <person name="Romanowski S.B."/>
            <person name="Hernandez A."/>
            <person name="Krull N."/>
            <person name="Liu D.Y."/>
            <person name="Cavanagh H."/>
            <person name="Bos A."/>
            <person name="Gray C.A."/>
            <person name="Murphy B.T."/>
            <person name="Linington R.G."/>
            <person name="Eustaquio A.S."/>
        </authorList>
    </citation>
    <scope>NUCLEOTIDE SEQUENCE [LARGE SCALE GENOMIC DNA]</scope>
    <source>
        <strain evidence="3 4">RL17-351-BIE-A</strain>
    </source>
</reference>
<evidence type="ECO:0000313" key="4">
    <source>
        <dbReference type="Proteomes" id="UP001629274"/>
    </source>
</evidence>
<gene>
    <name evidence="3" type="ORF">PQR03_11755</name>
</gene>